<feature type="compositionally biased region" description="Acidic residues" evidence="2">
    <location>
        <begin position="156"/>
        <end position="170"/>
    </location>
</feature>
<sequence length="199" mass="21498">MCKNLMAPTTDEQDEFLLSCRYGDLDDCKQFVEQFGVDAVAAIRDDNGNTALHMVCGNGHSDLLDYLLPIVPPVLLSAQNTAESTPLHWAAVNSHLEIMKQLVQFQKGPGIDLIDIKNAAGRSPLAEAELAGWDEGAQWLVQMMKLEPGEVKEGEVEADDTPDPDPEGGDDAAIPAEGIEIEIEDADGQMAKMRIGGQP</sequence>
<proteinExistence type="predicted"/>
<feature type="repeat" description="ANK" evidence="1">
    <location>
        <begin position="47"/>
        <end position="68"/>
    </location>
</feature>
<evidence type="ECO:0000313" key="4">
    <source>
        <dbReference type="Proteomes" id="UP001215280"/>
    </source>
</evidence>
<comment type="caution">
    <text evidence="3">The sequence shown here is derived from an EMBL/GenBank/DDBJ whole genome shotgun (WGS) entry which is preliminary data.</text>
</comment>
<dbReference type="PANTHER" id="PTHR24121:SF23">
    <property type="entry name" value="NO MECHANORECEPTOR POTENTIAL C, ISOFORM H"/>
    <property type="match status" value="1"/>
</dbReference>
<dbReference type="PROSITE" id="PS50297">
    <property type="entry name" value="ANK_REP_REGION"/>
    <property type="match status" value="1"/>
</dbReference>
<dbReference type="PROSITE" id="PS50088">
    <property type="entry name" value="ANK_REPEAT"/>
    <property type="match status" value="1"/>
</dbReference>
<dbReference type="Pfam" id="PF12796">
    <property type="entry name" value="Ank_2"/>
    <property type="match status" value="1"/>
</dbReference>
<reference evidence="3" key="1">
    <citation type="submission" date="2023-03" db="EMBL/GenBank/DDBJ databases">
        <title>Massive genome expansion in bonnet fungi (Mycena s.s.) driven by repeated elements and novel gene families across ecological guilds.</title>
        <authorList>
            <consortium name="Lawrence Berkeley National Laboratory"/>
            <person name="Harder C.B."/>
            <person name="Miyauchi S."/>
            <person name="Viragh M."/>
            <person name="Kuo A."/>
            <person name="Thoen E."/>
            <person name="Andreopoulos B."/>
            <person name="Lu D."/>
            <person name="Skrede I."/>
            <person name="Drula E."/>
            <person name="Henrissat B."/>
            <person name="Morin E."/>
            <person name="Kohler A."/>
            <person name="Barry K."/>
            <person name="LaButti K."/>
            <person name="Morin E."/>
            <person name="Salamov A."/>
            <person name="Lipzen A."/>
            <person name="Mereny Z."/>
            <person name="Hegedus B."/>
            <person name="Baldrian P."/>
            <person name="Stursova M."/>
            <person name="Weitz H."/>
            <person name="Taylor A."/>
            <person name="Grigoriev I.V."/>
            <person name="Nagy L.G."/>
            <person name="Martin F."/>
            <person name="Kauserud H."/>
        </authorList>
    </citation>
    <scope>NUCLEOTIDE SEQUENCE</scope>
    <source>
        <strain evidence="3">CBHHK188m</strain>
    </source>
</reference>
<gene>
    <name evidence="3" type="ORF">DFH07DRAFT_828333</name>
</gene>
<organism evidence="3 4">
    <name type="scientific">Mycena maculata</name>
    <dbReference type="NCBI Taxonomy" id="230809"/>
    <lineage>
        <taxon>Eukaryota</taxon>
        <taxon>Fungi</taxon>
        <taxon>Dikarya</taxon>
        <taxon>Basidiomycota</taxon>
        <taxon>Agaricomycotina</taxon>
        <taxon>Agaricomycetes</taxon>
        <taxon>Agaricomycetidae</taxon>
        <taxon>Agaricales</taxon>
        <taxon>Marasmiineae</taxon>
        <taxon>Mycenaceae</taxon>
        <taxon>Mycena</taxon>
    </lineage>
</organism>
<dbReference type="PANTHER" id="PTHR24121">
    <property type="entry name" value="NO MECHANORECEPTOR POTENTIAL C, ISOFORM D-RELATED"/>
    <property type="match status" value="1"/>
</dbReference>
<feature type="region of interest" description="Disordered" evidence="2">
    <location>
        <begin position="151"/>
        <end position="175"/>
    </location>
</feature>
<name>A0AAD7IVM1_9AGAR</name>
<dbReference type="InterPro" id="IPR002110">
    <property type="entry name" value="Ankyrin_rpt"/>
</dbReference>
<evidence type="ECO:0000256" key="2">
    <source>
        <dbReference type="SAM" id="MobiDB-lite"/>
    </source>
</evidence>
<dbReference type="AlphaFoldDB" id="A0AAD7IVM1"/>
<dbReference type="SMART" id="SM00248">
    <property type="entry name" value="ANK"/>
    <property type="match status" value="2"/>
</dbReference>
<accession>A0AAD7IVM1</accession>
<dbReference type="SUPFAM" id="SSF48403">
    <property type="entry name" value="Ankyrin repeat"/>
    <property type="match status" value="1"/>
</dbReference>
<dbReference type="InterPro" id="IPR036770">
    <property type="entry name" value="Ankyrin_rpt-contain_sf"/>
</dbReference>
<dbReference type="EMBL" id="JARJLG010000083">
    <property type="protein sequence ID" value="KAJ7750149.1"/>
    <property type="molecule type" value="Genomic_DNA"/>
</dbReference>
<dbReference type="Gene3D" id="1.25.40.20">
    <property type="entry name" value="Ankyrin repeat-containing domain"/>
    <property type="match status" value="1"/>
</dbReference>
<protein>
    <submittedName>
        <fullName evidence="3">Ankyrin repeat-containing domain protein</fullName>
    </submittedName>
</protein>
<dbReference type="Proteomes" id="UP001215280">
    <property type="component" value="Unassembled WGS sequence"/>
</dbReference>
<keyword evidence="4" id="KW-1185">Reference proteome</keyword>
<evidence type="ECO:0000256" key="1">
    <source>
        <dbReference type="PROSITE-ProRule" id="PRU00023"/>
    </source>
</evidence>
<keyword evidence="1" id="KW-0040">ANK repeat</keyword>
<evidence type="ECO:0000313" key="3">
    <source>
        <dbReference type="EMBL" id="KAJ7750149.1"/>
    </source>
</evidence>